<dbReference type="Gene3D" id="3.30.70.330">
    <property type="match status" value="1"/>
</dbReference>
<evidence type="ECO:0000313" key="3">
    <source>
        <dbReference type="EMBL" id="KAF9593541.1"/>
    </source>
</evidence>
<evidence type="ECO:0000313" key="4">
    <source>
        <dbReference type="Proteomes" id="UP000631114"/>
    </source>
</evidence>
<comment type="caution">
    <text evidence="3">The sequence shown here is derived from an EMBL/GenBank/DDBJ whole genome shotgun (WGS) entry which is preliminary data.</text>
</comment>
<name>A0A835H6G1_9MAGN</name>
<dbReference type="AlphaFoldDB" id="A0A835H6G1"/>
<keyword evidence="1" id="KW-0677">Repeat</keyword>
<dbReference type="SUPFAM" id="SSF54928">
    <property type="entry name" value="RNA-binding domain, RBD"/>
    <property type="match status" value="1"/>
</dbReference>
<proteinExistence type="predicted"/>
<dbReference type="GO" id="GO:0003723">
    <property type="term" value="F:RNA binding"/>
    <property type="evidence" value="ECO:0007669"/>
    <property type="project" value="UniProtKB-KW"/>
</dbReference>
<dbReference type="PANTHER" id="PTHR13976">
    <property type="entry name" value="HETEROGENEOUS NUCLEAR RIBONUCLEOPROTEIN-RELATED"/>
    <property type="match status" value="1"/>
</dbReference>
<sequence>MEIWRDLGLKRQHIIDQLPSFYGVPPGSNFMCSASPPPSPHPLSYAYSAQPPPPFSIVRLRRLPFDCVEPDIVEFFNGLDIVDILLVNKDGRFSGEAFYVLGYLLQVDFAL</sequence>
<dbReference type="InterPro" id="IPR050666">
    <property type="entry name" value="ESRP"/>
</dbReference>
<dbReference type="InterPro" id="IPR035979">
    <property type="entry name" value="RBD_domain_sf"/>
</dbReference>
<accession>A0A835H6G1</accession>
<dbReference type="EMBL" id="JADFTS010000008">
    <property type="protein sequence ID" value="KAF9593541.1"/>
    <property type="molecule type" value="Genomic_DNA"/>
</dbReference>
<dbReference type="Proteomes" id="UP000631114">
    <property type="component" value="Unassembled WGS sequence"/>
</dbReference>
<keyword evidence="2" id="KW-0694">RNA-binding</keyword>
<dbReference type="InterPro" id="IPR012677">
    <property type="entry name" value="Nucleotide-bd_a/b_plait_sf"/>
</dbReference>
<gene>
    <name evidence="3" type="ORF">IFM89_024130</name>
</gene>
<organism evidence="3 4">
    <name type="scientific">Coptis chinensis</name>
    <dbReference type="NCBI Taxonomy" id="261450"/>
    <lineage>
        <taxon>Eukaryota</taxon>
        <taxon>Viridiplantae</taxon>
        <taxon>Streptophyta</taxon>
        <taxon>Embryophyta</taxon>
        <taxon>Tracheophyta</taxon>
        <taxon>Spermatophyta</taxon>
        <taxon>Magnoliopsida</taxon>
        <taxon>Ranunculales</taxon>
        <taxon>Ranunculaceae</taxon>
        <taxon>Coptidoideae</taxon>
        <taxon>Coptis</taxon>
    </lineage>
</organism>
<reference evidence="3 4" key="1">
    <citation type="submission" date="2020-10" db="EMBL/GenBank/DDBJ databases">
        <title>The Coptis chinensis genome and diversification of protoberbering-type alkaloids.</title>
        <authorList>
            <person name="Wang B."/>
            <person name="Shu S."/>
            <person name="Song C."/>
            <person name="Liu Y."/>
        </authorList>
    </citation>
    <scope>NUCLEOTIDE SEQUENCE [LARGE SCALE GENOMIC DNA]</scope>
    <source>
        <strain evidence="3">HL-2020</strain>
        <tissue evidence="3">Leaf</tissue>
    </source>
</reference>
<keyword evidence="4" id="KW-1185">Reference proteome</keyword>
<evidence type="ECO:0000256" key="1">
    <source>
        <dbReference type="ARBA" id="ARBA00022737"/>
    </source>
</evidence>
<dbReference type="OrthoDB" id="431068at2759"/>
<evidence type="ECO:0000256" key="2">
    <source>
        <dbReference type="ARBA" id="ARBA00022884"/>
    </source>
</evidence>
<protein>
    <submittedName>
        <fullName evidence="3">Uncharacterized protein</fullName>
    </submittedName>
</protein>